<keyword evidence="4" id="KW-0732">Signal</keyword>
<evidence type="ECO:0000256" key="1">
    <source>
        <dbReference type="ARBA" id="ARBA00009005"/>
    </source>
</evidence>
<dbReference type="EMBL" id="ML769497">
    <property type="protein sequence ID" value="KAE9397464.1"/>
    <property type="molecule type" value="Genomic_DNA"/>
</dbReference>
<dbReference type="SUPFAM" id="SSF52129">
    <property type="entry name" value="Caspase-like"/>
    <property type="match status" value="1"/>
</dbReference>
<protein>
    <recommendedName>
        <fullName evidence="5">Peptidase C14 caspase domain-containing protein</fullName>
    </recommendedName>
</protein>
<feature type="chain" id="PRO_5025428734" description="Peptidase C14 caspase domain-containing protein" evidence="4">
    <location>
        <begin position="27"/>
        <end position="724"/>
    </location>
</feature>
<organism evidence="6 7">
    <name type="scientific">Gymnopus androsaceus JB14</name>
    <dbReference type="NCBI Taxonomy" id="1447944"/>
    <lineage>
        <taxon>Eukaryota</taxon>
        <taxon>Fungi</taxon>
        <taxon>Dikarya</taxon>
        <taxon>Basidiomycota</taxon>
        <taxon>Agaricomycotina</taxon>
        <taxon>Agaricomycetes</taxon>
        <taxon>Agaricomycetidae</taxon>
        <taxon>Agaricales</taxon>
        <taxon>Marasmiineae</taxon>
        <taxon>Omphalotaceae</taxon>
        <taxon>Gymnopus</taxon>
    </lineage>
</organism>
<keyword evidence="7" id="KW-1185">Reference proteome</keyword>
<evidence type="ECO:0000313" key="6">
    <source>
        <dbReference type="EMBL" id="KAE9397464.1"/>
    </source>
</evidence>
<dbReference type="GO" id="GO:0006915">
    <property type="term" value="P:apoptotic process"/>
    <property type="evidence" value="ECO:0007669"/>
    <property type="project" value="UniProtKB-KW"/>
</dbReference>
<evidence type="ECO:0000313" key="7">
    <source>
        <dbReference type="Proteomes" id="UP000799118"/>
    </source>
</evidence>
<name>A0A6A4HK57_9AGAR</name>
<dbReference type="InterPro" id="IPR050452">
    <property type="entry name" value="Metacaspase"/>
</dbReference>
<dbReference type="GO" id="GO:0005737">
    <property type="term" value="C:cytoplasm"/>
    <property type="evidence" value="ECO:0007669"/>
    <property type="project" value="TreeGrafter"/>
</dbReference>
<dbReference type="PANTHER" id="PTHR48104:SF30">
    <property type="entry name" value="METACASPASE-1"/>
    <property type="match status" value="1"/>
</dbReference>
<dbReference type="GO" id="GO:0004197">
    <property type="term" value="F:cysteine-type endopeptidase activity"/>
    <property type="evidence" value="ECO:0007669"/>
    <property type="project" value="InterPro"/>
</dbReference>
<evidence type="ECO:0000256" key="4">
    <source>
        <dbReference type="SAM" id="SignalP"/>
    </source>
</evidence>
<dbReference type="PANTHER" id="PTHR48104">
    <property type="entry name" value="METACASPASE-4"/>
    <property type="match status" value="1"/>
</dbReference>
<keyword evidence="3" id="KW-0788">Thiol protease</keyword>
<feature type="domain" description="Peptidase C14 caspase" evidence="5">
    <location>
        <begin position="73"/>
        <end position="321"/>
    </location>
</feature>
<keyword evidence="2" id="KW-0053">Apoptosis</keyword>
<accession>A0A6A4HK57</accession>
<gene>
    <name evidence="6" type="ORF">BT96DRAFT_860169</name>
</gene>
<dbReference type="Gene3D" id="3.40.50.1460">
    <property type="match status" value="1"/>
</dbReference>
<evidence type="ECO:0000256" key="3">
    <source>
        <dbReference type="ARBA" id="ARBA00022807"/>
    </source>
</evidence>
<evidence type="ECO:0000259" key="5">
    <source>
        <dbReference type="Pfam" id="PF00656"/>
    </source>
</evidence>
<keyword evidence="3" id="KW-0378">Hydrolase</keyword>
<keyword evidence="3" id="KW-0645">Protease</keyword>
<sequence>MSWLELIGNIACLLLQYWLLWFGSTPHRPGDHLFQNTQVPLMTLDQQKPDENSIVTKADAHLDFEIREPSLAALIIGINEYADDEVPNLKGAVSDADSVQDFLRSFLRIPSHRIKNLRNEEATRVAIEDEIKNLASSTAISKDDPILIYFAGHGTQANAPSGWPTGNAEGIIQMLVPHDFAANGSDDIRRGQGFLDVTFSSLLADLASQKSDNITIILDSCHSGSGTRKDRLDPDVAVRGFDLPESYVVPQALLTEYSAARASAIAKGFEKTGLRSHILLAACMQHQEAMESHGKGMFTTQLITLFKEEGVDKLTYQDVITMLPPLRWQNPQCEGFHSNRILFNAKVPSPQRELYPIRTTSNPGRYVLEAGEAHGVTANAHFTVYSNKDMLCALGTVVASELAGPFETMCTVLPPTQVFEISKPGYALQVQVGEGGDLRILMEPIDAVFRQVVQKMELVEAGKRGICFVKSVDQDPHLGVDVLHSGRIHFQVMNRICRRYGLEHMPFEVDNNPDDVRHILRSAADFYWNLSRSNRTNPFNTSRITVECVRLKETGQYTDFLEEVLMPDPDCIDLNRDGEVVINIDENEDTKYGFKITNRTDVPLYASIFYFDISDLSIAPYYQPGTARNKKVEPSLPDRDSLTIGFGSSGTAPISFYLREGQDVDVGFLKIFLSTEYVNFSGIIQRSPFMSMDTGARAVSTRGHKRILWDTMSIPIVQRRHHAA</sequence>
<dbReference type="Pfam" id="PF00656">
    <property type="entry name" value="Peptidase_C14"/>
    <property type="match status" value="1"/>
</dbReference>
<dbReference type="InterPro" id="IPR029030">
    <property type="entry name" value="Caspase-like_dom_sf"/>
</dbReference>
<feature type="signal peptide" evidence="4">
    <location>
        <begin position="1"/>
        <end position="26"/>
    </location>
</feature>
<evidence type="ECO:0000256" key="2">
    <source>
        <dbReference type="ARBA" id="ARBA00022703"/>
    </source>
</evidence>
<dbReference type="AlphaFoldDB" id="A0A6A4HK57"/>
<dbReference type="OrthoDB" id="3223806at2759"/>
<dbReference type="Proteomes" id="UP000799118">
    <property type="component" value="Unassembled WGS sequence"/>
</dbReference>
<reference evidence="6" key="1">
    <citation type="journal article" date="2019" name="Environ. Microbiol.">
        <title>Fungal ecological strategies reflected in gene transcription - a case study of two litter decomposers.</title>
        <authorList>
            <person name="Barbi F."/>
            <person name="Kohler A."/>
            <person name="Barry K."/>
            <person name="Baskaran P."/>
            <person name="Daum C."/>
            <person name="Fauchery L."/>
            <person name="Ihrmark K."/>
            <person name="Kuo A."/>
            <person name="LaButti K."/>
            <person name="Lipzen A."/>
            <person name="Morin E."/>
            <person name="Grigoriev I.V."/>
            <person name="Henrissat B."/>
            <person name="Lindahl B."/>
            <person name="Martin F."/>
        </authorList>
    </citation>
    <scope>NUCLEOTIDE SEQUENCE</scope>
    <source>
        <strain evidence="6">JB14</strain>
    </source>
</reference>
<comment type="similarity">
    <text evidence="1">Belongs to the peptidase C14B family.</text>
</comment>
<dbReference type="InterPro" id="IPR011600">
    <property type="entry name" value="Pept_C14_caspase"/>
</dbReference>
<dbReference type="GO" id="GO:0006508">
    <property type="term" value="P:proteolysis"/>
    <property type="evidence" value="ECO:0007669"/>
    <property type="project" value="InterPro"/>
</dbReference>
<proteinExistence type="inferred from homology"/>